<comment type="caution">
    <text evidence="4">The sequence shown here is derived from an EMBL/GenBank/DDBJ whole genome shotgun (WGS) entry which is preliminary data.</text>
</comment>
<evidence type="ECO:0000313" key="5">
    <source>
        <dbReference type="Proteomes" id="UP000310158"/>
    </source>
</evidence>
<evidence type="ECO:0000313" key="4">
    <source>
        <dbReference type="EMBL" id="THH21023.1"/>
    </source>
</evidence>
<dbReference type="InterPro" id="IPR008012">
    <property type="entry name" value="Ump1"/>
</dbReference>
<evidence type="ECO:0008006" key="6">
    <source>
        <dbReference type="Google" id="ProtNLM"/>
    </source>
</evidence>
<gene>
    <name evidence="4" type="ORF">EW146_g482</name>
</gene>
<dbReference type="GO" id="GO:0005737">
    <property type="term" value="C:cytoplasm"/>
    <property type="evidence" value="ECO:0007669"/>
    <property type="project" value="TreeGrafter"/>
</dbReference>
<accession>A0A4V3XGD5</accession>
<feature type="region of interest" description="Disordered" evidence="3">
    <location>
        <begin position="1"/>
        <end position="48"/>
    </location>
</feature>
<dbReference type="PANTHER" id="PTHR12828">
    <property type="entry name" value="PROTEASOME MATURATION PROTEIN UMP1"/>
    <property type="match status" value="1"/>
</dbReference>
<organism evidence="4 5">
    <name type="scientific">Bondarzewia mesenterica</name>
    <dbReference type="NCBI Taxonomy" id="1095465"/>
    <lineage>
        <taxon>Eukaryota</taxon>
        <taxon>Fungi</taxon>
        <taxon>Dikarya</taxon>
        <taxon>Basidiomycota</taxon>
        <taxon>Agaricomycotina</taxon>
        <taxon>Agaricomycetes</taxon>
        <taxon>Russulales</taxon>
        <taxon>Bondarzewiaceae</taxon>
        <taxon>Bondarzewia</taxon>
    </lineage>
</organism>
<keyword evidence="1" id="KW-0143">Chaperone</keyword>
<reference evidence="4 5" key="1">
    <citation type="submission" date="2019-02" db="EMBL/GenBank/DDBJ databases">
        <title>Genome sequencing of the rare red list fungi Bondarzewia mesenterica.</title>
        <authorList>
            <person name="Buettner E."/>
            <person name="Kellner H."/>
        </authorList>
    </citation>
    <scope>NUCLEOTIDE SEQUENCE [LARGE SCALE GENOMIC DNA]</scope>
    <source>
        <strain evidence="4 5">DSM 108281</strain>
    </source>
</reference>
<protein>
    <recommendedName>
        <fullName evidence="6">Proteasome maturation factor UMP1</fullName>
    </recommendedName>
</protein>
<keyword evidence="5" id="KW-1185">Reference proteome</keyword>
<dbReference type="GO" id="GO:0043248">
    <property type="term" value="P:proteasome assembly"/>
    <property type="evidence" value="ECO:0007669"/>
    <property type="project" value="InterPro"/>
</dbReference>
<dbReference type="PANTHER" id="PTHR12828:SF3">
    <property type="entry name" value="PROTEASOME MATURATION PROTEIN"/>
    <property type="match status" value="1"/>
</dbReference>
<dbReference type="AlphaFoldDB" id="A0A4V3XGD5"/>
<feature type="compositionally biased region" description="Basic and acidic residues" evidence="3">
    <location>
        <begin position="17"/>
        <end position="38"/>
    </location>
</feature>
<evidence type="ECO:0000256" key="2">
    <source>
        <dbReference type="ARBA" id="ARBA00043974"/>
    </source>
</evidence>
<proteinExistence type="inferred from homology"/>
<dbReference type="EMBL" id="SGPL01000010">
    <property type="protein sequence ID" value="THH21023.1"/>
    <property type="molecule type" value="Genomic_DNA"/>
</dbReference>
<dbReference type="Proteomes" id="UP000310158">
    <property type="component" value="Unassembled WGS sequence"/>
</dbReference>
<comment type="similarity">
    <text evidence="2">Belongs to the POMP/UMP1 family.</text>
</comment>
<evidence type="ECO:0000256" key="3">
    <source>
        <dbReference type="SAM" id="MobiDB-lite"/>
    </source>
</evidence>
<dbReference type="Pfam" id="PF05348">
    <property type="entry name" value="UMP1"/>
    <property type="match status" value="1"/>
</dbReference>
<dbReference type="OrthoDB" id="15001at2759"/>
<sequence>MPETADTIDPGLNENANAREEKNGEEQMEDGSKCEQRLNSKAKGPDGSCALVNAEDPSYRIAPANAPKTASVSNTANSFGLHDTLRYGPRSLATEVQSQGTLKGRLENWDETQDNLKLTMQRNLSGLHAPMRLLMERKIVSSNPHMPALPQSNIHLDILMGRDETLDVDDFFGTMEAGPSMDIQADMESKLRMR</sequence>
<dbReference type="GO" id="GO:0005634">
    <property type="term" value="C:nucleus"/>
    <property type="evidence" value="ECO:0007669"/>
    <property type="project" value="TreeGrafter"/>
</dbReference>
<evidence type="ECO:0000256" key="1">
    <source>
        <dbReference type="ARBA" id="ARBA00023186"/>
    </source>
</evidence>
<name>A0A4V3XGD5_9AGAM</name>